<accession>A0A2H0RQ75</accession>
<dbReference type="Pfam" id="PF11376">
    <property type="entry name" value="DUF3179"/>
    <property type="match status" value="1"/>
</dbReference>
<dbReference type="Proteomes" id="UP000230084">
    <property type="component" value="Unassembled WGS sequence"/>
</dbReference>
<sequence>MNRFKLLGVGILGLVLLGAGCGTSSKGAVSVIDQDPNATTTAGGYYEEVQTVKGVHTTVRPTDIHTSGQTADTFPILDHADFVTVEEAEAETDYFDELFGYAVETNDGPRFYSSQVLAWHNIVHDTINGQDALITFSPLTGTGGVFARAGGENFAFSGLVWNNDALFMDTETKSLWSALLGESIYGKRAGESLVRIPFEVMTWSQWKTAHPDGKVMSANTGYERRYNLSPYGSYLQTRSIYFALSSPYQPALEPKAVINGVTIDGFSKAYQEGPIVQAADRVLNDFIGEHAVVAWADAQNVIHVHERTEETVFVKIKGVELVDSEDRVWSLTENGDLVNGDQTFASLAPTSTFWFAWSATHPDTDLYAYVIGKGLVNGPYELHEGEGVNLDDGTTKIEVGDTSKLAPVIEGVSN</sequence>
<proteinExistence type="predicted"/>
<evidence type="ECO:0000256" key="1">
    <source>
        <dbReference type="SAM" id="SignalP"/>
    </source>
</evidence>
<dbReference type="AlphaFoldDB" id="A0A2H0RQ75"/>
<comment type="caution">
    <text evidence="2">The sequence shown here is derived from an EMBL/GenBank/DDBJ whole genome shotgun (WGS) entry which is preliminary data.</text>
</comment>
<gene>
    <name evidence="2" type="ORF">COV06_00695</name>
</gene>
<organism evidence="2 3">
    <name type="scientific">Candidatus Uhrbacteria bacterium CG10_big_fil_rev_8_21_14_0_10_50_16</name>
    <dbReference type="NCBI Taxonomy" id="1975039"/>
    <lineage>
        <taxon>Bacteria</taxon>
        <taxon>Candidatus Uhriibacteriota</taxon>
    </lineage>
</organism>
<dbReference type="PROSITE" id="PS51257">
    <property type="entry name" value="PROKAR_LIPOPROTEIN"/>
    <property type="match status" value="1"/>
</dbReference>
<dbReference type="InterPro" id="IPR021516">
    <property type="entry name" value="DUF3179"/>
</dbReference>
<feature type="chain" id="PRO_5013547178" description="DUF3179 domain-containing protein" evidence="1">
    <location>
        <begin position="22"/>
        <end position="414"/>
    </location>
</feature>
<evidence type="ECO:0000313" key="3">
    <source>
        <dbReference type="Proteomes" id="UP000230084"/>
    </source>
</evidence>
<keyword evidence="1" id="KW-0732">Signal</keyword>
<feature type="signal peptide" evidence="1">
    <location>
        <begin position="1"/>
        <end position="21"/>
    </location>
</feature>
<dbReference type="EMBL" id="PCYM01000001">
    <property type="protein sequence ID" value="PIR47905.1"/>
    <property type="molecule type" value="Genomic_DNA"/>
</dbReference>
<reference evidence="2 3" key="1">
    <citation type="submission" date="2017-09" db="EMBL/GenBank/DDBJ databases">
        <title>Depth-based differentiation of microbial function through sediment-hosted aquifers and enrichment of novel symbionts in the deep terrestrial subsurface.</title>
        <authorList>
            <person name="Probst A.J."/>
            <person name="Ladd B."/>
            <person name="Jarett J.K."/>
            <person name="Geller-Mcgrath D.E."/>
            <person name="Sieber C.M."/>
            <person name="Emerson J.B."/>
            <person name="Anantharaman K."/>
            <person name="Thomas B.C."/>
            <person name="Malmstrom R."/>
            <person name="Stieglmeier M."/>
            <person name="Klingl A."/>
            <person name="Woyke T."/>
            <person name="Ryan C.M."/>
            <person name="Banfield J.F."/>
        </authorList>
    </citation>
    <scope>NUCLEOTIDE SEQUENCE [LARGE SCALE GENOMIC DNA]</scope>
    <source>
        <strain evidence="2">CG10_big_fil_rev_8_21_14_0_10_50_16</strain>
    </source>
</reference>
<name>A0A2H0RQ75_9BACT</name>
<evidence type="ECO:0000313" key="2">
    <source>
        <dbReference type="EMBL" id="PIR47905.1"/>
    </source>
</evidence>
<evidence type="ECO:0008006" key="4">
    <source>
        <dbReference type="Google" id="ProtNLM"/>
    </source>
</evidence>
<protein>
    <recommendedName>
        <fullName evidence="4">DUF3179 domain-containing protein</fullName>
    </recommendedName>
</protein>